<evidence type="ECO:0008006" key="3">
    <source>
        <dbReference type="Google" id="ProtNLM"/>
    </source>
</evidence>
<reference evidence="1 2" key="1">
    <citation type="submission" date="2011-10" db="EMBL/GenBank/DDBJ databases">
        <title>The Genome Sequence of Lachnospiraceae bacterium ACC2.</title>
        <authorList>
            <consortium name="The Broad Institute Genome Sequencing Platform"/>
            <person name="Earl A."/>
            <person name="Ward D."/>
            <person name="Feldgarden M."/>
            <person name="Gevers D."/>
            <person name="Sizova M."/>
            <person name="Hazen A."/>
            <person name="Epstein S."/>
            <person name="Young S.K."/>
            <person name="Zeng Q."/>
            <person name="Gargeya S."/>
            <person name="Fitzgerald M."/>
            <person name="Haas B."/>
            <person name="Abouelleil A."/>
            <person name="Alvarado L."/>
            <person name="Arachchi H.M."/>
            <person name="Berlin A."/>
            <person name="Brown A."/>
            <person name="Chapman S.B."/>
            <person name="Chen Z."/>
            <person name="Dunbar C."/>
            <person name="Freedman E."/>
            <person name="Gearin G."/>
            <person name="Goldberg J."/>
            <person name="Griggs A."/>
            <person name="Gujja S."/>
            <person name="Heiman D."/>
            <person name="Howarth C."/>
            <person name="Larson L."/>
            <person name="Lui A."/>
            <person name="MacDonald P.J.P."/>
            <person name="Montmayeur A."/>
            <person name="Murphy C."/>
            <person name="Neiman D."/>
            <person name="Pearson M."/>
            <person name="Priest M."/>
            <person name="Roberts A."/>
            <person name="Saif S."/>
            <person name="Shea T."/>
            <person name="Shenoy N."/>
            <person name="Sisk P."/>
            <person name="Stolte C."/>
            <person name="Sykes S."/>
            <person name="Wortman J."/>
            <person name="Nusbaum C."/>
            <person name="Birren B."/>
        </authorList>
    </citation>
    <scope>NUCLEOTIDE SEQUENCE [LARGE SCALE GENOMIC DNA]</scope>
    <source>
        <strain evidence="1 2">ACC2</strain>
    </source>
</reference>
<evidence type="ECO:0000313" key="2">
    <source>
        <dbReference type="Proteomes" id="UP000018466"/>
    </source>
</evidence>
<comment type="caution">
    <text evidence="1">The sequence shown here is derived from an EMBL/GenBank/DDBJ whole genome shotgun (WGS) entry which is preliminary data.</text>
</comment>
<evidence type="ECO:0000313" key="1">
    <source>
        <dbReference type="EMBL" id="EHO18692.1"/>
    </source>
</evidence>
<keyword evidence="2" id="KW-1185">Reference proteome</keyword>
<dbReference type="GeneID" id="86939811"/>
<sequence length="101" mass="12241">MQLDHSLFYHLDHYEYGEAYYGSYQSVYYRLGIEPLENVHWTPVDKRAPHTLRAYVWEGPYSYHDTEEEKRYRDFPYSAEGLEEAITWIEEQCDNAKPLRL</sequence>
<name>A0AA37DHC3_9FIRM</name>
<organism evidence="1 2">
    <name type="scientific">Stomatobaculum longum</name>
    <dbReference type="NCBI Taxonomy" id="796942"/>
    <lineage>
        <taxon>Bacteria</taxon>
        <taxon>Bacillati</taxon>
        <taxon>Bacillota</taxon>
        <taxon>Clostridia</taxon>
        <taxon>Lachnospirales</taxon>
        <taxon>Lachnospiraceae</taxon>
        <taxon>Stomatobaculum</taxon>
    </lineage>
</organism>
<dbReference type="AlphaFoldDB" id="A0AA37DHC3"/>
<gene>
    <name evidence="1" type="ORF">HMPREF9623_00014</name>
</gene>
<accession>A0AA37DHC3</accession>
<proteinExistence type="predicted"/>
<dbReference type="RefSeq" id="WP_009531849.1">
    <property type="nucleotide sequence ID" value="NZ_CAUVLT010000039.1"/>
</dbReference>
<dbReference type="Proteomes" id="UP000018466">
    <property type="component" value="Unassembled WGS sequence"/>
</dbReference>
<protein>
    <recommendedName>
        <fullName evidence="3">GNAT family acetyltransferase</fullName>
    </recommendedName>
</protein>
<dbReference type="EMBL" id="AGEL01000001">
    <property type="protein sequence ID" value="EHO18692.1"/>
    <property type="molecule type" value="Genomic_DNA"/>
</dbReference>